<dbReference type="GO" id="GO:0005549">
    <property type="term" value="F:odorant binding"/>
    <property type="evidence" value="ECO:0007669"/>
    <property type="project" value="InterPro"/>
</dbReference>
<dbReference type="Proteomes" id="UP001500889">
    <property type="component" value="Chromosome E"/>
</dbReference>
<keyword evidence="5" id="KW-0552">Olfaction</keyword>
<keyword evidence="6 10" id="KW-1133">Transmembrane helix</keyword>
<evidence type="ECO:0000256" key="7">
    <source>
        <dbReference type="ARBA" id="ARBA00023136"/>
    </source>
</evidence>
<evidence type="ECO:0000313" key="12">
    <source>
        <dbReference type="Proteomes" id="UP001500889"/>
    </source>
</evidence>
<evidence type="ECO:0000256" key="8">
    <source>
        <dbReference type="ARBA" id="ARBA00023170"/>
    </source>
</evidence>
<evidence type="ECO:0000256" key="6">
    <source>
        <dbReference type="ARBA" id="ARBA00022989"/>
    </source>
</evidence>
<evidence type="ECO:0000256" key="3">
    <source>
        <dbReference type="ARBA" id="ARBA00022606"/>
    </source>
</evidence>
<evidence type="ECO:0000256" key="9">
    <source>
        <dbReference type="ARBA" id="ARBA00023224"/>
    </source>
</evidence>
<keyword evidence="4 10" id="KW-0812">Transmembrane</keyword>
<keyword evidence="7 10" id="KW-0472">Membrane</keyword>
<evidence type="ECO:0000256" key="10">
    <source>
        <dbReference type="SAM" id="Phobius"/>
    </source>
</evidence>
<dbReference type="GO" id="GO:0007165">
    <property type="term" value="P:signal transduction"/>
    <property type="evidence" value="ECO:0007669"/>
    <property type="project" value="UniProtKB-KW"/>
</dbReference>
<evidence type="ECO:0000313" key="11">
    <source>
        <dbReference type="EMBL" id="BFG03574.1"/>
    </source>
</evidence>
<evidence type="ECO:0000256" key="2">
    <source>
        <dbReference type="ARBA" id="ARBA00022475"/>
    </source>
</evidence>
<accession>A0AAU9G636</accession>
<organism evidence="11 12">
    <name type="scientific">Drosophila madeirensis</name>
    <name type="common">Fruit fly</name>
    <dbReference type="NCBI Taxonomy" id="30013"/>
    <lineage>
        <taxon>Eukaryota</taxon>
        <taxon>Metazoa</taxon>
        <taxon>Ecdysozoa</taxon>
        <taxon>Arthropoda</taxon>
        <taxon>Hexapoda</taxon>
        <taxon>Insecta</taxon>
        <taxon>Pterygota</taxon>
        <taxon>Neoptera</taxon>
        <taxon>Endopterygota</taxon>
        <taxon>Diptera</taxon>
        <taxon>Brachycera</taxon>
        <taxon>Muscomorpha</taxon>
        <taxon>Ephydroidea</taxon>
        <taxon>Drosophilidae</taxon>
        <taxon>Drosophila</taxon>
        <taxon>Sophophora</taxon>
    </lineage>
</organism>
<dbReference type="Pfam" id="PF02949">
    <property type="entry name" value="7tm_6"/>
    <property type="match status" value="1"/>
</dbReference>
<dbReference type="EMBL" id="AP029267">
    <property type="protein sequence ID" value="BFG03574.1"/>
    <property type="molecule type" value="Genomic_DNA"/>
</dbReference>
<dbReference type="AlphaFoldDB" id="A0AAU9G636"/>
<gene>
    <name evidence="11" type="ORF">DMAD_02801</name>
</gene>
<keyword evidence="8 11" id="KW-0675">Receptor</keyword>
<keyword evidence="3" id="KW-0716">Sensory transduction</keyword>
<sequence length="203" mass="23573">MGMLRLIDEGMQKLMNEADDQELELALSNEKYVRAMTWSLWLPTLVAAIIAVFENIFCKVLAIALCAHKQPILISVYSYGEVTDNFVVALLGSLYSLVLGSNIFPLWHSFVTCLMKYVHLKLMILNKRASKIEILRINSFLDLDLLTPYQLNLWRIRLIAYFVKEHLEIRSFVKEFEQLIRLPVLIDFIIFSVSICFQLYAFT</sequence>
<evidence type="ECO:0000256" key="5">
    <source>
        <dbReference type="ARBA" id="ARBA00022725"/>
    </source>
</evidence>
<dbReference type="GO" id="GO:0004984">
    <property type="term" value="F:olfactory receptor activity"/>
    <property type="evidence" value="ECO:0007669"/>
    <property type="project" value="InterPro"/>
</dbReference>
<reference evidence="11 12" key="1">
    <citation type="submission" date="2024-02" db="EMBL/GenBank/DDBJ databases">
        <title>A chromosome-level genome assembly of Drosophila madeirensis, a fruit fly species endemic to Madeira island.</title>
        <authorList>
            <person name="Tomihara K."/>
            <person name="Llopart A."/>
            <person name="Yamamoto D."/>
        </authorList>
    </citation>
    <scope>NUCLEOTIDE SEQUENCE [LARGE SCALE GENOMIC DNA]</scope>
    <source>
        <strain evidence="11 12">RF1</strain>
    </source>
</reference>
<keyword evidence="2" id="KW-1003">Cell membrane</keyword>
<feature type="transmembrane region" description="Helical" evidence="10">
    <location>
        <begin position="86"/>
        <end position="107"/>
    </location>
</feature>
<protein>
    <submittedName>
        <fullName evidence="11">Odorant receptor 56a-like</fullName>
    </submittedName>
</protein>
<keyword evidence="9" id="KW-0807">Transducer</keyword>
<evidence type="ECO:0000256" key="4">
    <source>
        <dbReference type="ARBA" id="ARBA00022692"/>
    </source>
</evidence>
<feature type="transmembrane region" description="Helical" evidence="10">
    <location>
        <begin position="179"/>
        <end position="201"/>
    </location>
</feature>
<proteinExistence type="predicted"/>
<comment type="subcellular location">
    <subcellularLocation>
        <location evidence="1">Cell membrane</location>
        <topology evidence="1">Multi-pass membrane protein</topology>
    </subcellularLocation>
</comment>
<dbReference type="InterPro" id="IPR004117">
    <property type="entry name" value="7tm6_olfct_rcpt"/>
</dbReference>
<evidence type="ECO:0000256" key="1">
    <source>
        <dbReference type="ARBA" id="ARBA00004651"/>
    </source>
</evidence>
<dbReference type="GO" id="GO:0005886">
    <property type="term" value="C:plasma membrane"/>
    <property type="evidence" value="ECO:0007669"/>
    <property type="project" value="UniProtKB-SubCell"/>
</dbReference>
<keyword evidence="12" id="KW-1185">Reference proteome</keyword>
<name>A0AAU9G636_DROMD</name>